<feature type="transmembrane region" description="Helical" evidence="5">
    <location>
        <begin position="244"/>
        <end position="266"/>
    </location>
</feature>
<dbReference type="PANTHER" id="PTHR23527:SF1">
    <property type="entry name" value="BLL3282 PROTEIN"/>
    <property type="match status" value="1"/>
</dbReference>
<evidence type="ECO:0000256" key="5">
    <source>
        <dbReference type="SAM" id="Phobius"/>
    </source>
</evidence>
<feature type="domain" description="Major facilitator superfamily (MFS) profile" evidence="6">
    <location>
        <begin position="11"/>
        <end position="391"/>
    </location>
</feature>
<proteinExistence type="predicted"/>
<dbReference type="InterPro" id="IPR011701">
    <property type="entry name" value="MFS"/>
</dbReference>
<dbReference type="Pfam" id="PF07690">
    <property type="entry name" value="MFS_1"/>
    <property type="match status" value="1"/>
</dbReference>
<evidence type="ECO:0000256" key="1">
    <source>
        <dbReference type="ARBA" id="ARBA00004651"/>
    </source>
</evidence>
<name>A0A371PBP1_9ACTN</name>
<gene>
    <name evidence="7" type="ORF">DX116_07250</name>
</gene>
<feature type="transmembrane region" description="Helical" evidence="5">
    <location>
        <begin position="141"/>
        <end position="159"/>
    </location>
</feature>
<dbReference type="EMBL" id="QUBR01000001">
    <property type="protein sequence ID" value="REK73342.1"/>
    <property type="molecule type" value="Genomic_DNA"/>
</dbReference>
<keyword evidence="3 5" id="KW-1133">Transmembrane helix</keyword>
<accession>A0A371PBP1</accession>
<dbReference type="InterPro" id="IPR036259">
    <property type="entry name" value="MFS_trans_sf"/>
</dbReference>
<dbReference type="Proteomes" id="UP000265581">
    <property type="component" value="Unassembled WGS sequence"/>
</dbReference>
<sequence>MQTRTPDKWLMLAVSMLGQVSGTLFVNAAPFLIPYLVRERGLSLVQAGFVASAPLLGITVTLFAWGVVVDRLGERFSMVTGLGLVTVCAVAAAWSGSLVALATFLFIGGAAGGSTNSASGRIVVGWFPPHRRGLAMGIRQTGLPLGVGLAAVIVPNLVASRGLTTTLLVIAAACAVGTVLCAVLIVDPPRPDRAAADAQHHLANPYRGDRRLLRIHAVSVLLVVPQFTVWTYMLVWLIDTKEWSTHWASILVAVTQLLGAAGRIGVGAWSDRVGSRLAPLRQVAVLAAVTMLLLGFLEPTPVAVVLIVVATVVTVADNGLAFTAVAEIGGPFWSGRAMGIQNTGQYLVSAAVPPVVGALVTGLGYEAAFALVAVFPLLAIALVPVRGEHAKA</sequence>
<evidence type="ECO:0000256" key="3">
    <source>
        <dbReference type="ARBA" id="ARBA00022989"/>
    </source>
</evidence>
<evidence type="ECO:0000313" key="7">
    <source>
        <dbReference type="EMBL" id="REK73342.1"/>
    </source>
</evidence>
<feature type="transmembrane region" description="Helical" evidence="5">
    <location>
        <begin position="81"/>
        <end position="107"/>
    </location>
</feature>
<dbReference type="AlphaFoldDB" id="A0A371PBP1"/>
<dbReference type="OrthoDB" id="8628659at2"/>
<evidence type="ECO:0000256" key="2">
    <source>
        <dbReference type="ARBA" id="ARBA00022692"/>
    </source>
</evidence>
<keyword evidence="2 5" id="KW-0812">Transmembrane</keyword>
<protein>
    <submittedName>
        <fullName evidence="7">MFS transporter</fullName>
    </submittedName>
</protein>
<evidence type="ECO:0000259" key="6">
    <source>
        <dbReference type="PROSITE" id="PS50850"/>
    </source>
</evidence>
<comment type="subcellular location">
    <subcellularLocation>
        <location evidence="1">Cell membrane</location>
        <topology evidence="1">Multi-pass membrane protein</topology>
    </subcellularLocation>
</comment>
<evidence type="ECO:0000256" key="4">
    <source>
        <dbReference type="ARBA" id="ARBA00023136"/>
    </source>
</evidence>
<dbReference type="Gene3D" id="1.20.1250.20">
    <property type="entry name" value="MFS general substrate transporter like domains"/>
    <property type="match status" value="2"/>
</dbReference>
<dbReference type="GO" id="GO:0022857">
    <property type="term" value="F:transmembrane transporter activity"/>
    <property type="evidence" value="ECO:0007669"/>
    <property type="project" value="InterPro"/>
</dbReference>
<evidence type="ECO:0000313" key="8">
    <source>
        <dbReference type="Proteomes" id="UP000265581"/>
    </source>
</evidence>
<feature type="transmembrane region" description="Helical" evidence="5">
    <location>
        <begin position="303"/>
        <end position="325"/>
    </location>
</feature>
<reference evidence="7 8" key="1">
    <citation type="submission" date="2018-08" db="EMBL/GenBank/DDBJ databases">
        <title>Aeromicrobium sp. M2KJ-4, whole genome shotgun sequence.</title>
        <authorList>
            <person name="Tuo L."/>
        </authorList>
    </citation>
    <scope>NUCLEOTIDE SEQUENCE [LARGE SCALE GENOMIC DNA]</scope>
    <source>
        <strain evidence="7 8">M2KJ-4</strain>
    </source>
</reference>
<dbReference type="InterPro" id="IPR052952">
    <property type="entry name" value="MFS-Transporter"/>
</dbReference>
<dbReference type="GO" id="GO:0005886">
    <property type="term" value="C:plasma membrane"/>
    <property type="evidence" value="ECO:0007669"/>
    <property type="project" value="UniProtKB-SubCell"/>
</dbReference>
<dbReference type="SUPFAM" id="SSF103473">
    <property type="entry name" value="MFS general substrate transporter"/>
    <property type="match status" value="1"/>
</dbReference>
<feature type="transmembrane region" description="Helical" evidence="5">
    <location>
        <begin position="217"/>
        <end position="238"/>
    </location>
</feature>
<feature type="transmembrane region" description="Helical" evidence="5">
    <location>
        <begin position="49"/>
        <end position="69"/>
    </location>
</feature>
<keyword evidence="4 5" id="KW-0472">Membrane</keyword>
<dbReference type="PROSITE" id="PS50850">
    <property type="entry name" value="MFS"/>
    <property type="match status" value="1"/>
</dbReference>
<dbReference type="InterPro" id="IPR020846">
    <property type="entry name" value="MFS_dom"/>
</dbReference>
<feature type="transmembrane region" description="Helical" evidence="5">
    <location>
        <begin position="369"/>
        <end position="387"/>
    </location>
</feature>
<feature type="transmembrane region" description="Helical" evidence="5">
    <location>
        <begin position="165"/>
        <end position="186"/>
    </location>
</feature>
<dbReference type="RefSeq" id="WP_119704179.1">
    <property type="nucleotide sequence ID" value="NZ_JBHSOI010000001.1"/>
</dbReference>
<comment type="caution">
    <text evidence="7">The sequence shown here is derived from an EMBL/GenBank/DDBJ whole genome shotgun (WGS) entry which is preliminary data.</text>
</comment>
<feature type="transmembrane region" description="Helical" evidence="5">
    <location>
        <begin position="12"/>
        <end position="37"/>
    </location>
</feature>
<dbReference type="PANTHER" id="PTHR23527">
    <property type="entry name" value="BLL3282 PROTEIN"/>
    <property type="match status" value="1"/>
</dbReference>
<keyword evidence="8" id="KW-1185">Reference proteome</keyword>
<organism evidence="7 8">
    <name type="scientific">Aeromicrobium endophyticum</name>
    <dbReference type="NCBI Taxonomy" id="2292704"/>
    <lineage>
        <taxon>Bacteria</taxon>
        <taxon>Bacillati</taxon>
        <taxon>Actinomycetota</taxon>
        <taxon>Actinomycetes</taxon>
        <taxon>Propionibacteriales</taxon>
        <taxon>Nocardioidaceae</taxon>
        <taxon>Aeromicrobium</taxon>
    </lineage>
</organism>